<feature type="transmembrane region" description="Helical" evidence="8">
    <location>
        <begin position="253"/>
        <end position="275"/>
    </location>
</feature>
<reference evidence="10 11" key="1">
    <citation type="submission" date="2020-04" db="EMBL/GenBank/DDBJ databases">
        <title>Luteolibacter sp. G-1-1-1 isolated from soil.</title>
        <authorList>
            <person name="Dahal R.H."/>
        </authorList>
    </citation>
    <scope>NUCLEOTIDE SEQUENCE [LARGE SCALE GENOMIC DNA]</scope>
    <source>
        <strain evidence="10 11">G-1-1-1</strain>
    </source>
</reference>
<keyword evidence="6 8" id="KW-1133">Transmembrane helix</keyword>
<dbReference type="Gene3D" id="3.40.1710.10">
    <property type="entry name" value="abc type-2 transporter like domain"/>
    <property type="match status" value="1"/>
</dbReference>
<proteinExistence type="inferred from homology"/>
<sequence length="370" mass="41043">MRFLPRIHALVVKELQSVFGNPSSRTLLIMPVILQTLLFPFAATLEVKNASLGIFNRDTGAPAQELVQRFAQSNAFTEVIPLHSEEDMREAIESRKTMLSVSIPEDFSRRLASGETAPVQVVLDGRRSNGAQIAFGYLQGITETFMKDRLEAKGAALPSEVVTRYWYNPNLDYRNFILPNLVAIITTIGSLILTALSVSREREQGTFDQLLVSPLTPEMIMIGKAVPAMIVAFFQATLILCAAVFIYDVPFRGSLIFLYTGMFCYAMSLVGVGLFISSLCNTQQQAFLGAFSFMMPAVMLSGFAAPVENMPRWLQVITWPNPVRHFVEIVKGVFLKDASLERVFALTWPLVVIGAINLTAAAIMFRRKTA</sequence>
<protein>
    <recommendedName>
        <fullName evidence="8">Transport permease protein</fullName>
    </recommendedName>
</protein>
<keyword evidence="3 8" id="KW-0813">Transport</keyword>
<keyword evidence="7 8" id="KW-0472">Membrane</keyword>
<evidence type="ECO:0000256" key="1">
    <source>
        <dbReference type="ARBA" id="ARBA00004651"/>
    </source>
</evidence>
<dbReference type="PROSITE" id="PS51012">
    <property type="entry name" value="ABC_TM2"/>
    <property type="match status" value="1"/>
</dbReference>
<evidence type="ECO:0000256" key="7">
    <source>
        <dbReference type="ARBA" id="ARBA00023136"/>
    </source>
</evidence>
<feature type="transmembrane region" description="Helical" evidence="8">
    <location>
        <begin position="176"/>
        <end position="196"/>
    </location>
</feature>
<evidence type="ECO:0000313" key="11">
    <source>
        <dbReference type="Proteomes" id="UP000501812"/>
    </source>
</evidence>
<name>A0A858RKN8_9BACT</name>
<comment type="caution">
    <text evidence="8">Lacks conserved residue(s) required for the propagation of feature annotation.</text>
</comment>
<evidence type="ECO:0000256" key="3">
    <source>
        <dbReference type="ARBA" id="ARBA00022448"/>
    </source>
</evidence>
<keyword evidence="11" id="KW-1185">Reference proteome</keyword>
<feature type="domain" description="ABC transmembrane type-2" evidence="9">
    <location>
        <begin position="139"/>
        <end position="368"/>
    </location>
</feature>
<dbReference type="KEGG" id="luo:HHL09_15640"/>
<dbReference type="GO" id="GO:0043190">
    <property type="term" value="C:ATP-binding cassette (ABC) transporter complex"/>
    <property type="evidence" value="ECO:0007669"/>
    <property type="project" value="InterPro"/>
</dbReference>
<feature type="transmembrane region" description="Helical" evidence="8">
    <location>
        <begin position="225"/>
        <end position="247"/>
    </location>
</feature>
<evidence type="ECO:0000256" key="8">
    <source>
        <dbReference type="RuleBase" id="RU361157"/>
    </source>
</evidence>
<organism evidence="10 11">
    <name type="scientific">Luteolibacter luteus</name>
    <dbReference type="NCBI Taxonomy" id="2728835"/>
    <lineage>
        <taxon>Bacteria</taxon>
        <taxon>Pseudomonadati</taxon>
        <taxon>Verrucomicrobiota</taxon>
        <taxon>Verrucomicrobiia</taxon>
        <taxon>Verrucomicrobiales</taxon>
        <taxon>Verrucomicrobiaceae</taxon>
        <taxon>Luteolibacter</taxon>
    </lineage>
</organism>
<comment type="subcellular location">
    <subcellularLocation>
        <location evidence="1 8">Cell membrane</location>
        <topology evidence="1 8">Multi-pass membrane protein</topology>
    </subcellularLocation>
</comment>
<dbReference type="PANTHER" id="PTHR30294">
    <property type="entry name" value="MEMBRANE COMPONENT OF ABC TRANSPORTER YHHJ-RELATED"/>
    <property type="match status" value="1"/>
</dbReference>
<dbReference type="GO" id="GO:0140359">
    <property type="term" value="F:ABC-type transporter activity"/>
    <property type="evidence" value="ECO:0007669"/>
    <property type="project" value="InterPro"/>
</dbReference>
<dbReference type="EMBL" id="CP051774">
    <property type="protein sequence ID" value="QJE97161.1"/>
    <property type="molecule type" value="Genomic_DNA"/>
</dbReference>
<dbReference type="InterPro" id="IPR051449">
    <property type="entry name" value="ABC-2_transporter_component"/>
</dbReference>
<dbReference type="InterPro" id="IPR047817">
    <property type="entry name" value="ABC2_TM_bact-type"/>
</dbReference>
<evidence type="ECO:0000256" key="4">
    <source>
        <dbReference type="ARBA" id="ARBA00022475"/>
    </source>
</evidence>
<dbReference type="AlphaFoldDB" id="A0A858RKN8"/>
<evidence type="ECO:0000256" key="2">
    <source>
        <dbReference type="ARBA" id="ARBA00007783"/>
    </source>
</evidence>
<feature type="transmembrane region" description="Helical" evidence="8">
    <location>
        <begin position="287"/>
        <end position="305"/>
    </location>
</feature>
<accession>A0A858RKN8</accession>
<evidence type="ECO:0000259" key="9">
    <source>
        <dbReference type="PROSITE" id="PS51012"/>
    </source>
</evidence>
<dbReference type="PANTHER" id="PTHR30294:SF44">
    <property type="entry name" value="MULTIDRUG ABC TRANSPORTER PERMEASE YBHR-RELATED"/>
    <property type="match status" value="1"/>
</dbReference>
<evidence type="ECO:0000313" key="10">
    <source>
        <dbReference type="EMBL" id="QJE97161.1"/>
    </source>
</evidence>
<dbReference type="InterPro" id="IPR000412">
    <property type="entry name" value="ABC_2_transport"/>
</dbReference>
<keyword evidence="4 8" id="KW-1003">Cell membrane</keyword>
<feature type="transmembrane region" description="Helical" evidence="8">
    <location>
        <begin position="343"/>
        <end position="365"/>
    </location>
</feature>
<dbReference type="Pfam" id="PF12698">
    <property type="entry name" value="ABC2_membrane_3"/>
    <property type="match status" value="1"/>
</dbReference>
<comment type="similarity">
    <text evidence="2 8">Belongs to the ABC-2 integral membrane protein family.</text>
</comment>
<dbReference type="InterPro" id="IPR013525">
    <property type="entry name" value="ABC2_TM"/>
</dbReference>
<keyword evidence="5 8" id="KW-0812">Transmembrane</keyword>
<evidence type="ECO:0000256" key="5">
    <source>
        <dbReference type="ARBA" id="ARBA00022692"/>
    </source>
</evidence>
<dbReference type="RefSeq" id="WP_169455561.1">
    <property type="nucleotide sequence ID" value="NZ_CP051774.1"/>
</dbReference>
<evidence type="ECO:0000256" key="6">
    <source>
        <dbReference type="ARBA" id="ARBA00022989"/>
    </source>
</evidence>
<gene>
    <name evidence="10" type="ORF">HHL09_15640</name>
</gene>
<dbReference type="PRINTS" id="PR00164">
    <property type="entry name" value="ABC2TRNSPORT"/>
</dbReference>
<dbReference type="Proteomes" id="UP000501812">
    <property type="component" value="Chromosome"/>
</dbReference>